<dbReference type="PANTHER" id="PTHR48050">
    <property type="entry name" value="STEROL 3-BETA-GLUCOSYLTRANSFERASE"/>
    <property type="match status" value="1"/>
</dbReference>
<evidence type="ECO:0000256" key="2">
    <source>
        <dbReference type="ARBA" id="ARBA00022679"/>
    </source>
</evidence>
<evidence type="ECO:0000259" key="4">
    <source>
        <dbReference type="Pfam" id="PF03033"/>
    </source>
</evidence>
<feature type="compositionally biased region" description="Basic and acidic residues" evidence="3">
    <location>
        <begin position="658"/>
        <end position="668"/>
    </location>
</feature>
<feature type="region of interest" description="Disordered" evidence="3">
    <location>
        <begin position="633"/>
        <end position="684"/>
    </location>
</feature>
<dbReference type="GO" id="GO:0012505">
    <property type="term" value="C:endomembrane system"/>
    <property type="evidence" value="ECO:0007669"/>
    <property type="project" value="UniProtKB-SubCell"/>
</dbReference>
<organism evidence="5 6">
    <name type="scientific">Aspergillus brasiliensis</name>
    <dbReference type="NCBI Taxonomy" id="319629"/>
    <lineage>
        <taxon>Eukaryota</taxon>
        <taxon>Fungi</taxon>
        <taxon>Dikarya</taxon>
        <taxon>Ascomycota</taxon>
        <taxon>Pezizomycotina</taxon>
        <taxon>Eurotiomycetes</taxon>
        <taxon>Eurotiomycetidae</taxon>
        <taxon>Eurotiales</taxon>
        <taxon>Aspergillaceae</taxon>
        <taxon>Aspergillus</taxon>
        <taxon>Aspergillus subgen. Circumdati</taxon>
    </lineage>
</organism>
<dbReference type="EMBL" id="BROQ01000104">
    <property type="protein sequence ID" value="GKZ25157.1"/>
    <property type="molecule type" value="Genomic_DNA"/>
</dbReference>
<dbReference type="Pfam" id="PF03033">
    <property type="entry name" value="Glyco_transf_28"/>
    <property type="match status" value="1"/>
</dbReference>
<reference evidence="5" key="1">
    <citation type="submission" date="2022-07" db="EMBL/GenBank/DDBJ databases">
        <title>Taxonomy of Aspergillus series Nigri: significant species reduction supported by multi-species coalescent approaches.</title>
        <authorList>
            <person name="Bian C."/>
            <person name="Kusuya Y."/>
            <person name="Sklenar F."/>
            <person name="D'hooge E."/>
            <person name="Yaguchi T."/>
            <person name="Takahashi H."/>
            <person name="Hubka V."/>
        </authorList>
    </citation>
    <scope>NUCLEOTIDE SEQUENCE</scope>
    <source>
        <strain evidence="5">CBS 733.88</strain>
    </source>
</reference>
<keyword evidence="2" id="KW-0808">Transferase</keyword>
<proteinExistence type="predicted"/>
<dbReference type="GO" id="GO:0016906">
    <property type="term" value="F:sterol 3-beta-glucosyltransferase activity"/>
    <property type="evidence" value="ECO:0007669"/>
    <property type="project" value="UniProtKB-ARBA"/>
</dbReference>
<dbReference type="InterPro" id="IPR002213">
    <property type="entry name" value="UDP_glucos_trans"/>
</dbReference>
<evidence type="ECO:0000256" key="1">
    <source>
        <dbReference type="ARBA" id="ARBA00004184"/>
    </source>
</evidence>
<gene>
    <name evidence="5" type="ORF">AbraCBS73388_000605</name>
</gene>
<dbReference type="Proteomes" id="UP001143548">
    <property type="component" value="Unassembled WGS sequence"/>
</dbReference>
<name>A0A9W5YY91_9EURO</name>
<dbReference type="Gene3D" id="3.40.50.2000">
    <property type="entry name" value="Glycogen Phosphorylase B"/>
    <property type="match status" value="2"/>
</dbReference>
<comment type="subcellular location">
    <subcellularLocation>
        <location evidence="1">Endomembrane system</location>
        <topology evidence="1">Peripheral membrane protein</topology>
    </subcellularLocation>
</comment>
<sequence>MSHGPSTRPTPKNLIFMPSLRWKMALLLQGIVHDLIFPRDSRLVRHHNVRPVEESPDSYEENLANMTSHDRSEAFGLPAEYMMPPAGTAKGHTNVNDDGRVTVDWDSTFVRRFSKLYTGPFIPRPSIPPPEYSELPAQFAGDPAEDFGPPPEYAETAIKSGKAWKVKLDIVIQLVGSRGDVQPFIAIGQELQRYGHRVRLASHDIFEDFVRESGLEFYPIGGDPAELMAYMVKNPGLIPAMESLRAGEIRRKRMMIREIFAHVHCAQALNIPVHLMFTMPWSSTEAFPHPLANMQGDDTDKDFKNYVSYGVVSWLTWQGVGDVINKWRKTLDLEEIAMFEGPHLPELLKVPFTYCWSTALVPRPSDWPAYIDVCGFIFRQSPQYEPAADLQAFLASGPPPIYIGFGSIVVENPDFITATVVDAVNAVGVRAIISRGWSNLSGTDHENIYYIGDCPHEWLFEQVAAVPFWGNMVAAAGAGPAPIAYKKLTVDALAEGIRYCLSEQAISAASAIAAKMESEAGVHAAVSSFHRHLPLERLECDLYPGQPAVWSCSRKGTKVKLSKIAAETLVADGLVKRKSLTMHAISQILIENRRWDPITGGASAVMCTATDLTGSILGTFYKPVQELQDYYEGRNARPPNSIPNRMAEESRNNPCVDRMSKNDERSPHGIDTAGFDGSIKTPSGQGRGRILGKMARASAKSLGSFVPTALKGMTVDIPLALTEGLRNVPRYYGEEPRDHGAITNIKSGFTVAGKGFAWGMAEAVSDVIIKPYQGIQEDGPRGAVTGLGKGMANMASKAGCAMFGVIVYPSAGIAKSLDTLTHSRTRKQIVNARHGEGMWLRESNQYPGTDNIVVSFQEMLKRRRK</sequence>
<feature type="domain" description="Glycosyltransferase family 28 N-terminal" evidence="4">
    <location>
        <begin position="170"/>
        <end position="233"/>
    </location>
</feature>
<evidence type="ECO:0000256" key="3">
    <source>
        <dbReference type="SAM" id="MobiDB-lite"/>
    </source>
</evidence>
<dbReference type="SUPFAM" id="SSF53756">
    <property type="entry name" value="UDP-Glycosyltransferase/glycogen phosphorylase"/>
    <property type="match status" value="1"/>
</dbReference>
<dbReference type="InterPro" id="IPR050426">
    <property type="entry name" value="Glycosyltransferase_28"/>
</dbReference>
<accession>A0A9W5YY91</accession>
<dbReference type="AlphaFoldDB" id="A0A9W5YY91"/>
<protein>
    <recommendedName>
        <fullName evidence="4">Glycosyltransferase family 28 N-terminal domain-containing protein</fullName>
    </recommendedName>
</protein>
<dbReference type="GO" id="GO:0005975">
    <property type="term" value="P:carbohydrate metabolic process"/>
    <property type="evidence" value="ECO:0007669"/>
    <property type="project" value="InterPro"/>
</dbReference>
<dbReference type="InterPro" id="IPR004276">
    <property type="entry name" value="GlycoTrans_28_N"/>
</dbReference>
<evidence type="ECO:0000313" key="5">
    <source>
        <dbReference type="EMBL" id="GKZ25157.1"/>
    </source>
</evidence>
<comment type="caution">
    <text evidence="5">The sequence shown here is derived from an EMBL/GenBank/DDBJ whole genome shotgun (WGS) entry which is preliminary data.</text>
</comment>
<dbReference type="PANTHER" id="PTHR48050:SF27">
    <property type="entry name" value="GLUCOSYLTRANSFERASE, PUTATIVE (AFU_ORTHOLOGUE AFUA_7G04880)-RELATED"/>
    <property type="match status" value="1"/>
</dbReference>
<evidence type="ECO:0000313" key="6">
    <source>
        <dbReference type="Proteomes" id="UP001143548"/>
    </source>
</evidence>
<dbReference type="CDD" id="cd03784">
    <property type="entry name" value="GT1_Gtf-like"/>
    <property type="match status" value="1"/>
</dbReference>